<evidence type="ECO:0000256" key="4">
    <source>
        <dbReference type="ARBA" id="ARBA00022475"/>
    </source>
</evidence>
<comment type="subcellular location">
    <subcellularLocation>
        <location evidence="1">Cell membrane</location>
        <topology evidence="1">Multi-pass membrane protein</topology>
    </subcellularLocation>
</comment>
<keyword evidence="3" id="KW-0813">Transport</keyword>
<evidence type="ECO:0000256" key="1">
    <source>
        <dbReference type="ARBA" id="ARBA00004651"/>
    </source>
</evidence>
<dbReference type="InterPro" id="IPR047664">
    <property type="entry name" value="SWEET"/>
</dbReference>
<dbReference type="AlphaFoldDB" id="A0A835RLH8"/>
<keyword evidence="6 10" id="KW-0812">Transmembrane</keyword>
<keyword evidence="12" id="KW-1185">Reference proteome</keyword>
<evidence type="ECO:0000313" key="11">
    <source>
        <dbReference type="EMBL" id="KAG0488177.1"/>
    </source>
</evidence>
<keyword evidence="8 10" id="KW-1133">Transmembrane helix</keyword>
<dbReference type="PANTHER" id="PTHR10791">
    <property type="entry name" value="RAG1-ACTIVATING PROTEIN 1"/>
    <property type="match status" value="1"/>
</dbReference>
<dbReference type="Proteomes" id="UP000636800">
    <property type="component" value="Chromosome 3"/>
</dbReference>
<gene>
    <name evidence="11" type="ORF">HPP92_006988</name>
</gene>
<comment type="similarity">
    <text evidence="2">Belongs to the SWEET sugar transporter family.</text>
</comment>
<dbReference type="FunFam" id="1.20.1280.290:FF:000003">
    <property type="entry name" value="Bidirectional sugar transporter SWEET"/>
    <property type="match status" value="1"/>
</dbReference>
<name>A0A835RLH8_VANPL</name>
<dbReference type="Pfam" id="PF03083">
    <property type="entry name" value="MtN3_slv"/>
    <property type="match status" value="2"/>
</dbReference>
<evidence type="ECO:0000256" key="8">
    <source>
        <dbReference type="ARBA" id="ARBA00022989"/>
    </source>
</evidence>
<feature type="transmembrane region" description="Helical" evidence="10">
    <location>
        <begin position="49"/>
        <end position="71"/>
    </location>
</feature>
<evidence type="ECO:0000256" key="6">
    <source>
        <dbReference type="ARBA" id="ARBA00022692"/>
    </source>
</evidence>
<dbReference type="GO" id="GO:0005886">
    <property type="term" value="C:plasma membrane"/>
    <property type="evidence" value="ECO:0007669"/>
    <property type="project" value="UniProtKB-SubCell"/>
</dbReference>
<evidence type="ECO:0000256" key="5">
    <source>
        <dbReference type="ARBA" id="ARBA00022597"/>
    </source>
</evidence>
<evidence type="ECO:0008006" key="13">
    <source>
        <dbReference type="Google" id="ProtNLM"/>
    </source>
</evidence>
<keyword evidence="9 10" id="KW-0472">Membrane</keyword>
<evidence type="ECO:0000313" key="12">
    <source>
        <dbReference type="Proteomes" id="UP000636800"/>
    </source>
</evidence>
<proteinExistence type="inferred from homology"/>
<dbReference type="EMBL" id="JADCNL010000003">
    <property type="protein sequence ID" value="KAG0488177.1"/>
    <property type="molecule type" value="Genomic_DNA"/>
</dbReference>
<dbReference type="GO" id="GO:0051119">
    <property type="term" value="F:sugar transmembrane transporter activity"/>
    <property type="evidence" value="ECO:0007669"/>
    <property type="project" value="InterPro"/>
</dbReference>
<keyword evidence="7" id="KW-0677">Repeat</keyword>
<protein>
    <recommendedName>
        <fullName evidence="13">Bidirectional sugar transporter SWEET</fullName>
    </recommendedName>
</protein>
<dbReference type="PANTHER" id="PTHR10791:SF37">
    <property type="entry name" value="OS09G0508250 PROTEIN"/>
    <property type="match status" value="1"/>
</dbReference>
<reference evidence="11 12" key="1">
    <citation type="journal article" date="2020" name="Nat. Food">
        <title>A phased Vanilla planifolia genome enables genetic improvement of flavour and production.</title>
        <authorList>
            <person name="Hasing T."/>
            <person name="Tang H."/>
            <person name="Brym M."/>
            <person name="Khazi F."/>
            <person name="Huang T."/>
            <person name="Chambers A.H."/>
        </authorList>
    </citation>
    <scope>NUCLEOTIDE SEQUENCE [LARGE SCALE GENOMIC DNA]</scope>
    <source>
        <tissue evidence="11">Leaf</tissue>
    </source>
</reference>
<evidence type="ECO:0000256" key="2">
    <source>
        <dbReference type="ARBA" id="ARBA00007809"/>
    </source>
</evidence>
<dbReference type="InterPro" id="IPR004316">
    <property type="entry name" value="SWEET_rpt"/>
</dbReference>
<evidence type="ECO:0000256" key="7">
    <source>
        <dbReference type="ARBA" id="ARBA00022737"/>
    </source>
</evidence>
<evidence type="ECO:0000256" key="9">
    <source>
        <dbReference type="ARBA" id="ARBA00023136"/>
    </source>
</evidence>
<keyword evidence="5" id="KW-0762">Sugar transport</keyword>
<feature type="transmembrane region" description="Helical" evidence="10">
    <location>
        <begin position="77"/>
        <end position="96"/>
    </location>
</feature>
<feature type="transmembrane region" description="Helical" evidence="10">
    <location>
        <begin position="108"/>
        <end position="128"/>
    </location>
</feature>
<sequence>MLWLYYALIKTEVILLIIINSIGCVIEAMYISIFLVYAHKKAKIYTAKLILLLDVGVFLLIVLVTFLISTGDTRVKVVGWICVGFTVSVFVAPLSIMKLVITTKSVEFMPIFLSFFLTLCAVAWFFYGLLIKDIYVMLPNVLGFIFGMAQMILYIIYKKPKNAISDEKMKNASVNKEPELEEAKMMDEITIAV</sequence>
<evidence type="ECO:0000256" key="3">
    <source>
        <dbReference type="ARBA" id="ARBA00022448"/>
    </source>
</evidence>
<feature type="transmembrane region" description="Helical" evidence="10">
    <location>
        <begin position="134"/>
        <end position="157"/>
    </location>
</feature>
<accession>A0A835RLH8</accession>
<comment type="caution">
    <text evidence="11">The sequence shown here is derived from an EMBL/GenBank/DDBJ whole genome shotgun (WGS) entry which is preliminary data.</text>
</comment>
<feature type="transmembrane region" description="Helical" evidence="10">
    <location>
        <begin position="13"/>
        <end position="37"/>
    </location>
</feature>
<evidence type="ECO:0000256" key="10">
    <source>
        <dbReference type="SAM" id="Phobius"/>
    </source>
</evidence>
<organism evidence="11 12">
    <name type="scientific">Vanilla planifolia</name>
    <name type="common">Vanilla</name>
    <dbReference type="NCBI Taxonomy" id="51239"/>
    <lineage>
        <taxon>Eukaryota</taxon>
        <taxon>Viridiplantae</taxon>
        <taxon>Streptophyta</taxon>
        <taxon>Embryophyta</taxon>
        <taxon>Tracheophyta</taxon>
        <taxon>Spermatophyta</taxon>
        <taxon>Magnoliopsida</taxon>
        <taxon>Liliopsida</taxon>
        <taxon>Asparagales</taxon>
        <taxon>Orchidaceae</taxon>
        <taxon>Vanilloideae</taxon>
        <taxon>Vanilleae</taxon>
        <taxon>Vanilla</taxon>
    </lineage>
</organism>
<keyword evidence="4" id="KW-1003">Cell membrane</keyword>
<dbReference type="Gene3D" id="1.20.1280.290">
    <property type="match status" value="2"/>
</dbReference>